<dbReference type="SUPFAM" id="SSF51735">
    <property type="entry name" value="NAD(P)-binding Rossmann-fold domains"/>
    <property type="match status" value="1"/>
</dbReference>
<accession>A0A506UBV6</accession>
<proteinExistence type="inferred from homology"/>
<evidence type="ECO:0000313" key="2">
    <source>
        <dbReference type="EMBL" id="TPW31892.1"/>
    </source>
</evidence>
<reference evidence="2 3" key="1">
    <citation type="submission" date="2019-06" db="EMBL/GenBank/DDBJ databases">
        <authorList>
            <person name="Li M."/>
        </authorList>
    </citation>
    <scope>NUCLEOTIDE SEQUENCE [LARGE SCALE GENOMIC DNA]</scope>
    <source>
        <strain evidence="2 3">BGMRC6574</strain>
    </source>
</reference>
<dbReference type="InterPro" id="IPR002347">
    <property type="entry name" value="SDR_fam"/>
</dbReference>
<gene>
    <name evidence="2" type="ORF">FJU11_02730</name>
</gene>
<comment type="similarity">
    <text evidence="1">Belongs to the short-chain dehydrogenases/reductases (SDR) family.</text>
</comment>
<protein>
    <submittedName>
        <fullName evidence="2">SDR family oxidoreductase</fullName>
    </submittedName>
</protein>
<dbReference type="Gene3D" id="3.40.50.720">
    <property type="entry name" value="NAD(P)-binding Rossmann-like Domain"/>
    <property type="match status" value="1"/>
</dbReference>
<dbReference type="PRINTS" id="PR00081">
    <property type="entry name" value="GDHRDH"/>
</dbReference>
<dbReference type="CDD" id="cd05233">
    <property type="entry name" value="SDR_c"/>
    <property type="match status" value="1"/>
</dbReference>
<dbReference type="AlphaFoldDB" id="A0A506UBV6"/>
<dbReference type="InterPro" id="IPR036291">
    <property type="entry name" value="NAD(P)-bd_dom_sf"/>
</dbReference>
<dbReference type="Proteomes" id="UP000320314">
    <property type="component" value="Unassembled WGS sequence"/>
</dbReference>
<evidence type="ECO:0000256" key="1">
    <source>
        <dbReference type="ARBA" id="ARBA00006484"/>
    </source>
</evidence>
<dbReference type="PANTHER" id="PTHR42760:SF123">
    <property type="entry name" value="OXIDOREDUCTASE"/>
    <property type="match status" value="1"/>
</dbReference>
<dbReference type="FunFam" id="3.40.50.720:FF:000084">
    <property type="entry name" value="Short-chain dehydrogenase reductase"/>
    <property type="match status" value="1"/>
</dbReference>
<organism evidence="2 3">
    <name type="scientific">Pararhizobium mangrovi</name>
    <dbReference type="NCBI Taxonomy" id="2590452"/>
    <lineage>
        <taxon>Bacteria</taxon>
        <taxon>Pseudomonadati</taxon>
        <taxon>Pseudomonadota</taxon>
        <taxon>Alphaproteobacteria</taxon>
        <taxon>Hyphomicrobiales</taxon>
        <taxon>Rhizobiaceae</taxon>
        <taxon>Rhizobium/Agrobacterium group</taxon>
        <taxon>Pararhizobium</taxon>
    </lineage>
</organism>
<dbReference type="OrthoDB" id="286404at2"/>
<sequence>MTQSAAFRLHDGFRAVVVGGAGGIGQPIAELFAELGASVVATAASDDEAAASKLHRIAGVEVEPLDITDDEAVDGFAARFDGLDALVNCAGILRRDEEYRREVFRRVLDINLTGTFSMCEALRPALATRQGAIVNIASMNAYTALPRLPAYCASKAGIVMLTKSLAHAWAGQGIRVNAVAPGFIETALNAEGRKEAAHYQRIAERTAFKRWGQPDEVAGAVVFLTMPEAGYVTGTVLAVDGGYLAG</sequence>
<dbReference type="GO" id="GO:0016616">
    <property type="term" value="F:oxidoreductase activity, acting on the CH-OH group of donors, NAD or NADP as acceptor"/>
    <property type="evidence" value="ECO:0007669"/>
    <property type="project" value="TreeGrafter"/>
</dbReference>
<name>A0A506UBV6_9HYPH</name>
<dbReference type="PANTHER" id="PTHR42760">
    <property type="entry name" value="SHORT-CHAIN DEHYDROGENASES/REDUCTASES FAMILY MEMBER"/>
    <property type="match status" value="1"/>
</dbReference>
<dbReference type="InterPro" id="IPR020904">
    <property type="entry name" value="Sc_DH/Rdtase_CS"/>
</dbReference>
<comment type="caution">
    <text evidence="2">The sequence shown here is derived from an EMBL/GenBank/DDBJ whole genome shotgun (WGS) entry which is preliminary data.</text>
</comment>
<dbReference type="GO" id="GO:0030497">
    <property type="term" value="P:fatty acid elongation"/>
    <property type="evidence" value="ECO:0007669"/>
    <property type="project" value="TreeGrafter"/>
</dbReference>
<dbReference type="Pfam" id="PF13561">
    <property type="entry name" value="adh_short_C2"/>
    <property type="match status" value="1"/>
</dbReference>
<dbReference type="RefSeq" id="WP_141165488.1">
    <property type="nucleotide sequence ID" value="NZ_VHLH01000003.1"/>
</dbReference>
<evidence type="ECO:0000313" key="3">
    <source>
        <dbReference type="Proteomes" id="UP000320314"/>
    </source>
</evidence>
<dbReference type="PRINTS" id="PR00080">
    <property type="entry name" value="SDRFAMILY"/>
</dbReference>
<dbReference type="EMBL" id="VHLH01000003">
    <property type="protein sequence ID" value="TPW31892.1"/>
    <property type="molecule type" value="Genomic_DNA"/>
</dbReference>
<keyword evidence="3" id="KW-1185">Reference proteome</keyword>
<dbReference type="PROSITE" id="PS00061">
    <property type="entry name" value="ADH_SHORT"/>
    <property type="match status" value="1"/>
</dbReference>